<reference evidence="3" key="1">
    <citation type="journal article" date="2023" name="Plant Biotechnol. J.">
        <title>Chromosome-level wild Hevea brasiliensis genome provides new tools for genomic-assisted breeding and valuable loci to elevate rubber yield.</title>
        <authorList>
            <person name="Cheng H."/>
            <person name="Song X."/>
            <person name="Hu Y."/>
            <person name="Wu T."/>
            <person name="Yang Q."/>
            <person name="An Z."/>
            <person name="Feng S."/>
            <person name="Deng Z."/>
            <person name="Wu W."/>
            <person name="Zeng X."/>
            <person name="Tu M."/>
            <person name="Wang X."/>
            <person name="Huang H."/>
        </authorList>
    </citation>
    <scope>NUCLEOTIDE SEQUENCE</scope>
    <source>
        <strain evidence="3">MT/VB/25A 57/8</strain>
    </source>
</reference>
<comment type="caution">
    <text evidence="3">The sequence shown here is derived from an EMBL/GenBank/DDBJ whole genome shotgun (WGS) entry which is preliminary data.</text>
</comment>
<evidence type="ECO:0000313" key="3">
    <source>
        <dbReference type="EMBL" id="KAJ9186211.1"/>
    </source>
</evidence>
<gene>
    <name evidence="3" type="ORF">P3X46_005740</name>
</gene>
<name>A0ABQ9N0W9_HEVBR</name>
<feature type="repeat" description="PPR" evidence="2">
    <location>
        <begin position="73"/>
        <end position="107"/>
    </location>
</feature>
<dbReference type="InterPro" id="IPR046960">
    <property type="entry name" value="PPR_At4g14850-like_plant"/>
</dbReference>
<dbReference type="InterPro" id="IPR011990">
    <property type="entry name" value="TPR-like_helical_dom_sf"/>
</dbReference>
<accession>A0ABQ9N0W9</accession>
<dbReference type="PANTHER" id="PTHR47926:SF357">
    <property type="entry name" value="PENTATRICOPEPTIDE REPEAT-CONTAINING PROTEIN"/>
    <property type="match status" value="1"/>
</dbReference>
<organism evidence="3 4">
    <name type="scientific">Hevea brasiliensis</name>
    <name type="common">Para rubber tree</name>
    <name type="synonym">Siphonia brasiliensis</name>
    <dbReference type="NCBI Taxonomy" id="3981"/>
    <lineage>
        <taxon>Eukaryota</taxon>
        <taxon>Viridiplantae</taxon>
        <taxon>Streptophyta</taxon>
        <taxon>Embryophyta</taxon>
        <taxon>Tracheophyta</taxon>
        <taxon>Spermatophyta</taxon>
        <taxon>Magnoliopsida</taxon>
        <taxon>eudicotyledons</taxon>
        <taxon>Gunneridae</taxon>
        <taxon>Pentapetalae</taxon>
        <taxon>rosids</taxon>
        <taxon>fabids</taxon>
        <taxon>Malpighiales</taxon>
        <taxon>Euphorbiaceae</taxon>
        <taxon>Crotonoideae</taxon>
        <taxon>Micrandreae</taxon>
        <taxon>Hevea</taxon>
    </lineage>
</organism>
<dbReference type="NCBIfam" id="TIGR00756">
    <property type="entry name" value="PPR"/>
    <property type="match status" value="4"/>
</dbReference>
<dbReference type="InterPro" id="IPR002885">
    <property type="entry name" value="PPR_rpt"/>
</dbReference>
<dbReference type="PROSITE" id="PS51375">
    <property type="entry name" value="PPR"/>
    <property type="match status" value="5"/>
</dbReference>
<evidence type="ECO:0000256" key="1">
    <source>
        <dbReference type="ARBA" id="ARBA00022737"/>
    </source>
</evidence>
<feature type="repeat" description="PPR" evidence="2">
    <location>
        <begin position="306"/>
        <end position="340"/>
    </location>
</feature>
<dbReference type="InterPro" id="IPR046848">
    <property type="entry name" value="E_motif"/>
</dbReference>
<evidence type="ECO:0000256" key="2">
    <source>
        <dbReference type="PROSITE-ProRule" id="PRU00708"/>
    </source>
</evidence>
<keyword evidence="1" id="KW-0677">Repeat</keyword>
<dbReference type="PANTHER" id="PTHR47926">
    <property type="entry name" value="PENTATRICOPEPTIDE REPEAT-CONTAINING PROTEIN"/>
    <property type="match status" value="1"/>
</dbReference>
<sequence>MKLSVCSLSLSLTSPRKICNLVGSHSCMETHKMHTHTRKPEPSLVSLDTLLDYSKLNTESNADELFDETPKLDVVSATTAIGRFVRQHRYKEAIHFFSRMLFLNIRPNEFTFGTVIPLSTALEDLCLGKQFHACAMKTGVNGIVFVGSAILDFYAKLSSIEEARKAFEDIQEPNVVSCTTLIHGYLKQGRIEDALLHFREMPERNVVSWNVMIGGCSQMGQNEEAVNLFVEMLRQGLMPGPSTFPCAISAVSNIAALGMGKSFHACVVKSSCNFDVFVGNSLISCYAKCGSMEDSLLVFNKLPDRNIVSWNALICGFAQNGRGEDALIFFERMRATGMRPNSVTLLGLLWACNHAGLVDKGSLYFNQIRVEDPNMLTPEHYACMVDLLSRFGRLKEAEGLLHVLPFDPGIGFWKALLGGCHIHSNVELGELAAQKILALDPEDVSSYVMLSNAYSATGRWQNVSRIRKEMKEKGLKRVPGCSWIEIRSKVHVFVNSDRSHYQKDDIYRVLKFCTEQLRDNEVPDC</sequence>
<dbReference type="Pfam" id="PF13041">
    <property type="entry name" value="PPR_2"/>
    <property type="match status" value="2"/>
</dbReference>
<dbReference type="EMBL" id="JARPOI010000003">
    <property type="protein sequence ID" value="KAJ9186211.1"/>
    <property type="molecule type" value="Genomic_DNA"/>
</dbReference>
<evidence type="ECO:0000313" key="4">
    <source>
        <dbReference type="Proteomes" id="UP001174677"/>
    </source>
</evidence>
<keyword evidence="4" id="KW-1185">Reference proteome</keyword>
<dbReference type="Gene3D" id="1.25.40.10">
    <property type="entry name" value="Tetratricopeptide repeat domain"/>
    <property type="match status" value="4"/>
</dbReference>
<dbReference type="SUPFAM" id="SSF48452">
    <property type="entry name" value="TPR-like"/>
    <property type="match status" value="1"/>
</dbReference>
<feature type="repeat" description="PPR" evidence="2">
    <location>
        <begin position="205"/>
        <end position="239"/>
    </location>
</feature>
<evidence type="ECO:0008006" key="5">
    <source>
        <dbReference type="Google" id="ProtNLM"/>
    </source>
</evidence>
<dbReference type="Pfam" id="PF01535">
    <property type="entry name" value="PPR"/>
    <property type="match status" value="1"/>
</dbReference>
<feature type="repeat" description="PPR" evidence="2">
    <location>
        <begin position="174"/>
        <end position="204"/>
    </location>
</feature>
<feature type="repeat" description="PPR" evidence="2">
    <location>
        <begin position="443"/>
        <end position="477"/>
    </location>
</feature>
<protein>
    <recommendedName>
        <fullName evidence="5">DYW domain-containing protein</fullName>
    </recommendedName>
</protein>
<proteinExistence type="predicted"/>
<dbReference type="Pfam" id="PF20431">
    <property type="entry name" value="E_motif"/>
    <property type="match status" value="1"/>
</dbReference>
<dbReference type="Proteomes" id="UP001174677">
    <property type="component" value="Chromosome 3"/>
</dbReference>